<keyword evidence="2" id="KW-0378">Hydrolase</keyword>
<dbReference type="InterPro" id="IPR032466">
    <property type="entry name" value="Metal_Hydrolase"/>
</dbReference>
<organism evidence="2 3">
    <name type="scientific">Nocardia farcinica</name>
    <dbReference type="NCBI Taxonomy" id="37329"/>
    <lineage>
        <taxon>Bacteria</taxon>
        <taxon>Bacillati</taxon>
        <taxon>Actinomycetota</taxon>
        <taxon>Actinomycetes</taxon>
        <taxon>Mycobacteriales</taxon>
        <taxon>Nocardiaceae</taxon>
        <taxon>Nocardia</taxon>
    </lineage>
</organism>
<evidence type="ECO:0000259" key="1">
    <source>
        <dbReference type="Pfam" id="PF07969"/>
    </source>
</evidence>
<dbReference type="Gene3D" id="3.20.20.140">
    <property type="entry name" value="Metal-dependent hydrolases"/>
    <property type="match status" value="1"/>
</dbReference>
<dbReference type="PANTHER" id="PTHR22642:SF2">
    <property type="entry name" value="PROTEIN LONG AFTER FAR-RED 3"/>
    <property type="match status" value="1"/>
</dbReference>
<dbReference type="CDD" id="cd01300">
    <property type="entry name" value="YtcJ_like"/>
    <property type="match status" value="1"/>
</dbReference>
<evidence type="ECO:0000313" key="2">
    <source>
        <dbReference type="EMBL" id="CRY75657.1"/>
    </source>
</evidence>
<dbReference type="InterPro" id="IPR011059">
    <property type="entry name" value="Metal-dep_hydrolase_composite"/>
</dbReference>
<name>A0A0H5NKJ8_NOCFR</name>
<feature type="domain" description="Amidohydrolase 3" evidence="1">
    <location>
        <begin position="50"/>
        <end position="536"/>
    </location>
</feature>
<reference evidence="3" key="1">
    <citation type="submission" date="2015-03" db="EMBL/GenBank/DDBJ databases">
        <authorList>
            <consortium name="Pathogen Informatics"/>
        </authorList>
    </citation>
    <scope>NUCLEOTIDE SEQUENCE [LARGE SCALE GENOMIC DNA]</scope>
    <source>
        <strain evidence="3">NCTC11134</strain>
    </source>
</reference>
<dbReference type="InterPro" id="IPR033932">
    <property type="entry name" value="YtcJ-like"/>
</dbReference>
<dbReference type="Proteomes" id="UP000057820">
    <property type="component" value="Chromosome 1"/>
</dbReference>
<dbReference type="SUPFAM" id="SSF51338">
    <property type="entry name" value="Composite domain of metallo-dependent hydrolases"/>
    <property type="match status" value="1"/>
</dbReference>
<dbReference type="EMBL" id="LN868938">
    <property type="protein sequence ID" value="CRY75657.1"/>
    <property type="molecule type" value="Genomic_DNA"/>
</dbReference>
<dbReference type="RefSeq" id="WP_060591423.1">
    <property type="nucleotide sequence ID" value="NZ_CP031418.1"/>
</dbReference>
<dbReference type="EC" id="3.5.1.91" evidence="2"/>
<dbReference type="PANTHER" id="PTHR22642">
    <property type="entry name" value="IMIDAZOLONEPROPIONASE"/>
    <property type="match status" value="1"/>
</dbReference>
<dbReference type="SUPFAM" id="SSF51556">
    <property type="entry name" value="Metallo-dependent hydrolases"/>
    <property type="match status" value="1"/>
</dbReference>
<dbReference type="KEGG" id="nfr:ERS450000_01449"/>
<protein>
    <submittedName>
        <fullName evidence="2">N-substituted formamide deformylase</fullName>
        <ecNumber evidence="2">3.5.1.91</ecNumber>
    </submittedName>
</protein>
<dbReference type="Pfam" id="PF07969">
    <property type="entry name" value="Amidohydro_3"/>
    <property type="match status" value="1"/>
</dbReference>
<dbReference type="AlphaFoldDB" id="A0A0H5NKJ8"/>
<accession>A0A0H5NKJ8</accession>
<proteinExistence type="predicted"/>
<dbReference type="GO" id="GO:0016810">
    <property type="term" value="F:hydrolase activity, acting on carbon-nitrogen (but not peptide) bonds"/>
    <property type="evidence" value="ECO:0007669"/>
    <property type="project" value="InterPro"/>
</dbReference>
<evidence type="ECO:0000313" key="3">
    <source>
        <dbReference type="Proteomes" id="UP000057820"/>
    </source>
</evidence>
<sequence length="539" mass="58464">MSTADLIVTGGPVHTMDPDRPRASAVAVTGGRITAVGAEEVLELRGASTEMIDLGGRCLLPGFVEAHTHPTQDQMMYSDAVVDIRPVTTCPSAEDVHRTIERALAVAPADAPLIFYGLDILLQKGFPEPTRRWLDDLGPARPIVIWQNSGHLAYANSAALAQAGVHAATPDPVGGSFERDATGEPTGRVYEAPAVLAVVAPILAGELTGPGLLARQHAELARRGVTLCSDMAFSDRLRPLTDELYRRDLAKVRMRVYEMSTADGRASCPLDNGDDMFRQIGIKLWLDGSPWIGNIDISFPYLNTAATAALGLAHDHRGHANYTAAQLDSIMAAYHPHGWQMACHIHGDHGVDTILDVYERALAAHPRPDHRLRLEHCGAMTAEQFRRAARLGVTCSLFIDHIYHWGDVLVDDLFGPDHGAHWTRARSALDAGVRISFHNDSPVTEEEPLRNIAAAVTRTTRTGRVLAPQERITLDQALRAQTLDAAYQLFADDITGSLTPGKYADLVVLDRDPYDVDPAELPAIEVHATYLAGTPTFTG</sequence>
<dbReference type="InterPro" id="IPR013108">
    <property type="entry name" value="Amidohydro_3"/>
</dbReference>
<dbReference type="Gene3D" id="3.10.310.70">
    <property type="match status" value="1"/>
</dbReference>
<dbReference type="Gene3D" id="2.30.40.10">
    <property type="entry name" value="Urease, subunit C, domain 1"/>
    <property type="match status" value="1"/>
</dbReference>
<gene>
    <name evidence="2" type="primary">nfdA_3</name>
    <name evidence="2" type="ORF">ERS450000_01449</name>
</gene>